<evidence type="ECO:0000256" key="4">
    <source>
        <dbReference type="RuleBase" id="RU364035"/>
    </source>
</evidence>
<protein>
    <recommendedName>
        <fullName evidence="4">Nuclear pore protein</fullName>
    </recommendedName>
</protein>
<dbReference type="GO" id="GO:0006606">
    <property type="term" value="P:protein import into nucleus"/>
    <property type="evidence" value="ECO:0007669"/>
    <property type="project" value="TreeGrafter"/>
</dbReference>
<keyword evidence="3 4" id="KW-0539">Nucleus</keyword>
<gene>
    <name evidence="5" type="ORF">DFQ27_009396</name>
</gene>
<keyword evidence="6" id="KW-1185">Reference proteome</keyword>
<keyword evidence="4" id="KW-0509">mRNA transport</keyword>
<evidence type="ECO:0000313" key="6">
    <source>
        <dbReference type="Proteomes" id="UP000807716"/>
    </source>
</evidence>
<keyword evidence="4" id="KW-0906">Nuclear pore complex</keyword>
<dbReference type="PANTHER" id="PTHR11225">
    <property type="entry name" value="NUCLEAR PORE COMPLEX PROTEIN NUP93 NUCLEOPORIN NUP93 DEAD EYE PROTEIN"/>
    <property type="match status" value="1"/>
</dbReference>
<proteinExistence type="inferred from homology"/>
<sequence>MSTALAQLSQRAKQLTNHIEGLDMPHIQRGIDQIESQSRKLAAKSTKPVDGADNKALLFLAKGGVDTTASNNLLNTINLKSIFEPLHPVYETDTEAYLKHQHEHTILNTIEESRRETVQHFDNNFETALNYDWERTKKRIFEELGHSAERADDAAVVPNLARSTVGAPQSAAGAPSFLSGFGHGSATLDSILSKLRPYYRVVYNLCDARLQGAGMALLTQFNEAAQIASKEEPHPKIQESWELLSAVLGEQELRNGRFQSQILKERVYAKAYLMSPYNSLPAARLRQLLIKGSLAFLEKQYMNVIENSIAENSGDANLGGVPSIANTVRAFVHIKYVRYGNWTQPNLEVAAGGTALWAQMYYMIRSGHSKEALEFAKEQEAHFLPADRQFVTYLGAYLQSEDHTLPVQLQDRIMTDYNQRIRYAADTMDPYKLTLYKIVGRCELSKKTTPAIAALEDYIWLQLRLVRENRPETPPQDRYDLAAFQDSILKFGPAYFNPKNNNPLQYFQVLIFSQQFERAIHYLSTFRPYIVEAVHMAIALTYYGLLRIPAVHRVSDPNAFSTTKSAEDPSREIGHFNFAQLMHYVARMLADRYPTEALTYLYQICLNTDLAEARTNEEQTQLCHSYIQDLILHAKDHATLLGTTTKGGIKAPGVMEKYLKLIKIENKDQFVKQITIKAADRSLSEGRVEDAIELYSIAEEYNMVMTLLNKQMAEALSSNPGLYAQLNMTTGGGAAAAAAGGAGDAMGNNSLLATRRLAKEYMNDSQISARISDKNLETCRTLLQLVSFMEQYDRGRYEAALAVIEQLDFIPLEADMARITKKVEEFKNLDESVARSFPEILVKTMESIYRLYTELKESRYDEPGRRELMSLQKRRARTLMMFAGSIKFRMPADTYARLNRLDVFIAA</sequence>
<comment type="caution">
    <text evidence="5">The sequence shown here is derived from an EMBL/GenBank/DDBJ whole genome shotgun (WGS) entry which is preliminary data.</text>
</comment>
<dbReference type="Proteomes" id="UP000807716">
    <property type="component" value="Unassembled WGS sequence"/>
</dbReference>
<dbReference type="GO" id="GO:0005643">
    <property type="term" value="C:nuclear pore"/>
    <property type="evidence" value="ECO:0007669"/>
    <property type="project" value="UniProtKB-SubCell"/>
</dbReference>
<keyword evidence="4" id="KW-0811">Translocation</keyword>
<dbReference type="AlphaFoldDB" id="A0A9P6QGR8"/>
<dbReference type="EMBL" id="JAAAJB010000086">
    <property type="protein sequence ID" value="KAG0266823.1"/>
    <property type="molecule type" value="Genomic_DNA"/>
</dbReference>
<evidence type="ECO:0000256" key="2">
    <source>
        <dbReference type="ARBA" id="ARBA00010186"/>
    </source>
</evidence>
<dbReference type="OrthoDB" id="1918363at2759"/>
<keyword evidence="4" id="KW-0653">Protein transport</keyword>
<dbReference type="InterPro" id="IPR007231">
    <property type="entry name" value="Nucleoporin_int_Nup93/Nic96"/>
</dbReference>
<accession>A0A9P6QGR8</accession>
<dbReference type="GO" id="GO:0017056">
    <property type="term" value="F:structural constituent of nuclear pore"/>
    <property type="evidence" value="ECO:0007669"/>
    <property type="project" value="InterPro"/>
</dbReference>
<dbReference type="Pfam" id="PF04097">
    <property type="entry name" value="Nic96"/>
    <property type="match status" value="1"/>
</dbReference>
<organism evidence="5 6">
    <name type="scientific">Actinomortierella ambigua</name>
    <dbReference type="NCBI Taxonomy" id="1343610"/>
    <lineage>
        <taxon>Eukaryota</taxon>
        <taxon>Fungi</taxon>
        <taxon>Fungi incertae sedis</taxon>
        <taxon>Mucoromycota</taxon>
        <taxon>Mortierellomycotina</taxon>
        <taxon>Mortierellomycetes</taxon>
        <taxon>Mortierellales</taxon>
        <taxon>Mortierellaceae</taxon>
        <taxon>Actinomortierella</taxon>
    </lineage>
</organism>
<reference evidence="5" key="1">
    <citation type="journal article" date="2020" name="Fungal Divers.">
        <title>Resolving the Mortierellaceae phylogeny through synthesis of multi-gene phylogenetics and phylogenomics.</title>
        <authorList>
            <person name="Vandepol N."/>
            <person name="Liber J."/>
            <person name="Desiro A."/>
            <person name="Na H."/>
            <person name="Kennedy M."/>
            <person name="Barry K."/>
            <person name="Grigoriev I.V."/>
            <person name="Miller A.N."/>
            <person name="O'Donnell K."/>
            <person name="Stajich J.E."/>
            <person name="Bonito G."/>
        </authorList>
    </citation>
    <scope>NUCLEOTIDE SEQUENCE</scope>
    <source>
        <strain evidence="5">BC1065</strain>
    </source>
</reference>
<comment type="similarity">
    <text evidence="2 4">Belongs to the nucleoporin interacting component (NIC) family.</text>
</comment>
<comment type="subcellular location">
    <subcellularLocation>
        <location evidence="1">Nucleus envelope</location>
    </subcellularLocation>
    <subcellularLocation>
        <location evidence="4">Nucleus</location>
        <location evidence="4">Nuclear pore complex</location>
    </subcellularLocation>
</comment>
<evidence type="ECO:0000313" key="5">
    <source>
        <dbReference type="EMBL" id="KAG0266823.1"/>
    </source>
</evidence>
<dbReference type="PANTHER" id="PTHR11225:SF4">
    <property type="entry name" value="NUCLEAR PORE COMPLEX PROTEIN NUP93"/>
    <property type="match status" value="1"/>
</dbReference>
<evidence type="ECO:0000256" key="3">
    <source>
        <dbReference type="ARBA" id="ARBA00023242"/>
    </source>
</evidence>
<evidence type="ECO:0000256" key="1">
    <source>
        <dbReference type="ARBA" id="ARBA00004259"/>
    </source>
</evidence>
<name>A0A9P6QGR8_9FUNG</name>
<keyword evidence="4" id="KW-0472">Membrane</keyword>
<keyword evidence="4" id="KW-0813">Transport</keyword>
<dbReference type="GO" id="GO:0016973">
    <property type="term" value="P:poly(A)+ mRNA export from nucleus"/>
    <property type="evidence" value="ECO:0007669"/>
    <property type="project" value="TreeGrafter"/>
</dbReference>